<evidence type="ECO:0000313" key="3">
    <source>
        <dbReference type="Proteomes" id="UP001163828"/>
    </source>
</evidence>
<protein>
    <submittedName>
        <fullName evidence="2">Uncharacterized protein</fullName>
    </submittedName>
</protein>
<feature type="region of interest" description="Disordered" evidence="1">
    <location>
        <begin position="248"/>
        <end position="301"/>
    </location>
</feature>
<dbReference type="Proteomes" id="UP001163828">
    <property type="component" value="Unassembled WGS sequence"/>
</dbReference>
<name>A0ABQ8PX40_9AGAR</name>
<evidence type="ECO:0000256" key="1">
    <source>
        <dbReference type="SAM" id="MobiDB-lite"/>
    </source>
</evidence>
<accession>A0ABQ8PX40</accession>
<feature type="compositionally biased region" description="Basic and acidic residues" evidence="1">
    <location>
        <begin position="170"/>
        <end position="191"/>
    </location>
</feature>
<keyword evidence="3" id="KW-1185">Reference proteome</keyword>
<feature type="region of interest" description="Disordered" evidence="1">
    <location>
        <begin position="170"/>
        <end position="218"/>
    </location>
</feature>
<gene>
    <name evidence="2" type="ORF">F5050DRAFT_1876582</name>
</gene>
<sequence length="327" mass="37844">MSSNNTETAQQRRERLLLAQAERQRLRDEEIARQEAEFAAEMEKLEAEAAKEEEERRLAEERRIEEERKAAEEKREAEERRRQEVERRREEERKKKLAEERELAEAMRLEDERIAELKRFEEEVINEEKRVAEEKKQEKVRIANATGREEERIAEEEDARETNNAFAKLVEENRMEKEKAANKLAKRREPGRTIAKQQLEVVVPPRASGSKTKAFKSKSIISDESDVVEVDEEEVVPPWGVKRKRTIKMIAKNDVPDPAGNFDAREGDEDDDEEDEPPSPSQRRPACTRNATKDSSMRVVPRAEATVQLDCRSRLSTIAGQAGKGRG</sequence>
<feature type="region of interest" description="Disordered" evidence="1">
    <location>
        <begin position="44"/>
        <end position="102"/>
    </location>
</feature>
<reference evidence="2" key="1">
    <citation type="submission" date="2022-08" db="EMBL/GenBank/DDBJ databases">
        <authorList>
            <consortium name="DOE Joint Genome Institute"/>
            <person name="Min B."/>
            <person name="Riley R."/>
            <person name="Sierra-Patev S."/>
            <person name="Naranjo-Ortiz M."/>
            <person name="Looney B."/>
            <person name="Konkel Z."/>
            <person name="Slot J.C."/>
            <person name="Sakamoto Y."/>
            <person name="Steenwyk J.L."/>
            <person name="Rokas A."/>
            <person name="Carro J."/>
            <person name="Camarero S."/>
            <person name="Ferreira P."/>
            <person name="Molpeceres G."/>
            <person name="Ruiz-Duenas F.J."/>
            <person name="Serrano A."/>
            <person name="Henrissat B."/>
            <person name="Drula E."/>
            <person name="Hughes K.W."/>
            <person name="Mata J.L."/>
            <person name="Ishikawa N.K."/>
            <person name="Vargas-Isla R."/>
            <person name="Ushijima S."/>
            <person name="Smith C.A."/>
            <person name="Ahrendt S."/>
            <person name="Andreopoulos W."/>
            <person name="He G."/>
            <person name="Labutti K."/>
            <person name="Lipzen A."/>
            <person name="Ng V."/>
            <person name="Sandor L."/>
            <person name="Barry K."/>
            <person name="Martinez A.T."/>
            <person name="Xiao Y."/>
            <person name="Gibbons J.G."/>
            <person name="Terashima K."/>
            <person name="Hibbett D.S."/>
            <person name="Grigoriev I.V."/>
        </authorList>
    </citation>
    <scope>NUCLEOTIDE SEQUENCE</scope>
    <source>
        <strain evidence="2">TFB10827</strain>
    </source>
</reference>
<dbReference type="EMBL" id="MU791253">
    <property type="protein sequence ID" value="KAJ3990995.1"/>
    <property type="molecule type" value="Genomic_DNA"/>
</dbReference>
<evidence type="ECO:0000313" key="2">
    <source>
        <dbReference type="EMBL" id="KAJ3990995.1"/>
    </source>
</evidence>
<proteinExistence type="predicted"/>
<comment type="caution">
    <text evidence="2">The sequence shown here is derived from an EMBL/GenBank/DDBJ whole genome shotgun (WGS) entry which is preliminary data.</text>
</comment>
<feature type="compositionally biased region" description="Acidic residues" evidence="1">
    <location>
        <begin position="266"/>
        <end position="277"/>
    </location>
</feature>
<organism evidence="2 3">
    <name type="scientific">Lentinula boryana</name>
    <dbReference type="NCBI Taxonomy" id="40481"/>
    <lineage>
        <taxon>Eukaryota</taxon>
        <taxon>Fungi</taxon>
        <taxon>Dikarya</taxon>
        <taxon>Basidiomycota</taxon>
        <taxon>Agaricomycotina</taxon>
        <taxon>Agaricomycetes</taxon>
        <taxon>Agaricomycetidae</taxon>
        <taxon>Agaricales</taxon>
        <taxon>Marasmiineae</taxon>
        <taxon>Omphalotaceae</taxon>
        <taxon>Lentinula</taxon>
    </lineage>
</organism>